<accession>A0A7Y6M4E4</accession>
<dbReference type="CDD" id="cd07326">
    <property type="entry name" value="M56_BlaR1_MecR1_like"/>
    <property type="match status" value="1"/>
</dbReference>
<feature type="transmembrane region" description="Helical" evidence="1">
    <location>
        <begin position="6"/>
        <end position="25"/>
    </location>
</feature>
<dbReference type="Gene3D" id="3.30.2010.10">
    <property type="entry name" value="Metalloproteases ('zincins'), catalytic domain"/>
    <property type="match status" value="1"/>
</dbReference>
<dbReference type="Pfam" id="PF05569">
    <property type="entry name" value="Peptidase_M56"/>
    <property type="match status" value="1"/>
</dbReference>
<comment type="caution">
    <text evidence="3">The sequence shown here is derived from an EMBL/GenBank/DDBJ whole genome shotgun (WGS) entry which is preliminary data.</text>
</comment>
<feature type="domain" description="Peptidase M56" evidence="2">
    <location>
        <begin position="162"/>
        <end position="264"/>
    </location>
</feature>
<evidence type="ECO:0000313" key="4">
    <source>
        <dbReference type="Proteomes" id="UP000586042"/>
    </source>
</evidence>
<evidence type="ECO:0000256" key="1">
    <source>
        <dbReference type="SAM" id="Phobius"/>
    </source>
</evidence>
<dbReference type="Proteomes" id="UP000586042">
    <property type="component" value="Unassembled WGS sequence"/>
</dbReference>
<dbReference type="AlphaFoldDB" id="A0A7Y6M4E4"/>
<gene>
    <name evidence="3" type="ORF">HTZ77_25240</name>
</gene>
<feature type="transmembrane region" description="Helical" evidence="1">
    <location>
        <begin position="37"/>
        <end position="59"/>
    </location>
</feature>
<sequence length="315" mass="33141">MTAAILLAVYVVVLAGMGPGVLRRVSWVERAPRLGIMAWRSLTAAVVGAVMAAGVAVVLPASPWGADLAHGLHACPVMLRDAYAIPPGMPAVIASVAAALLACAAVMARLIHGVGAELVRDRRERRRHLAVLRMVAHRDERLGVLVIDHDAAIAYCLPGRAGPIVLSTSALAALDDRRLAAVLAHERAHLRSHHHQFTAVARGLRRAFPFVALFATAEQEIDRLTELAADDAAVRVSDRLTVADALLTLALDHSTPTPAVAAAGRRTGQRVRRLLARTPPLRAIASLTIGVLARAAIAAPLAVAALPALLVIILD</sequence>
<keyword evidence="1" id="KW-1133">Transmembrane helix</keyword>
<feature type="transmembrane region" description="Helical" evidence="1">
    <location>
        <begin position="291"/>
        <end position="314"/>
    </location>
</feature>
<dbReference type="InterPro" id="IPR008756">
    <property type="entry name" value="Peptidase_M56"/>
</dbReference>
<evidence type="ECO:0000259" key="2">
    <source>
        <dbReference type="Pfam" id="PF05569"/>
    </source>
</evidence>
<reference evidence="3 4" key="1">
    <citation type="submission" date="2020-06" db="EMBL/GenBank/DDBJ databases">
        <title>Nonomuraea sp. SMC257, a novel actinomycete isolated from soil.</title>
        <authorList>
            <person name="Chanama M."/>
        </authorList>
    </citation>
    <scope>NUCLEOTIDE SEQUENCE [LARGE SCALE GENOMIC DNA]</scope>
    <source>
        <strain evidence="3 4">SMC257</strain>
    </source>
</reference>
<dbReference type="EMBL" id="JABWGN010000009">
    <property type="protein sequence ID" value="NUW34713.1"/>
    <property type="molecule type" value="Genomic_DNA"/>
</dbReference>
<organism evidence="3 4">
    <name type="scientific">Nonomuraea montanisoli</name>
    <dbReference type="NCBI Taxonomy" id="2741721"/>
    <lineage>
        <taxon>Bacteria</taxon>
        <taxon>Bacillati</taxon>
        <taxon>Actinomycetota</taxon>
        <taxon>Actinomycetes</taxon>
        <taxon>Streptosporangiales</taxon>
        <taxon>Streptosporangiaceae</taxon>
        <taxon>Nonomuraea</taxon>
    </lineage>
</organism>
<keyword evidence="1" id="KW-0472">Membrane</keyword>
<evidence type="ECO:0000313" key="3">
    <source>
        <dbReference type="EMBL" id="NUW34713.1"/>
    </source>
</evidence>
<dbReference type="PANTHER" id="PTHR34978:SF3">
    <property type="entry name" value="SLR0241 PROTEIN"/>
    <property type="match status" value="1"/>
</dbReference>
<keyword evidence="4" id="KW-1185">Reference proteome</keyword>
<protein>
    <submittedName>
        <fullName evidence="3">M56 family metallopeptidase</fullName>
    </submittedName>
</protein>
<dbReference type="RefSeq" id="WP_175592133.1">
    <property type="nucleotide sequence ID" value="NZ_JABWGN010000009.1"/>
</dbReference>
<keyword evidence="1" id="KW-0812">Transmembrane</keyword>
<proteinExistence type="predicted"/>
<dbReference type="InterPro" id="IPR052173">
    <property type="entry name" value="Beta-lactam_resp_regulator"/>
</dbReference>
<feature type="transmembrane region" description="Helical" evidence="1">
    <location>
        <begin position="91"/>
        <end position="119"/>
    </location>
</feature>
<name>A0A7Y6M4E4_9ACTN</name>
<dbReference type="PANTHER" id="PTHR34978">
    <property type="entry name" value="POSSIBLE SENSOR-TRANSDUCER PROTEIN BLAR"/>
    <property type="match status" value="1"/>
</dbReference>